<gene>
    <name evidence="1" type="ORF">SADUNF_Sadunf10G0161300</name>
</gene>
<sequence length="104" mass="11854">MYFSTFAFTCAYTSASMDGSKKEEGMGTLEPGTQCLRVAGSARFDFHRSDFQWGEPKKVEIASIDRTNSFSLGREQRWNNRSLSVGANRHFGVEPRIWRLAHRS</sequence>
<dbReference type="Gene3D" id="3.30.559.10">
    <property type="entry name" value="Chloramphenicol acetyltransferase-like domain"/>
    <property type="match status" value="1"/>
</dbReference>
<evidence type="ECO:0000313" key="1">
    <source>
        <dbReference type="EMBL" id="KAF9674768.1"/>
    </source>
</evidence>
<protein>
    <submittedName>
        <fullName evidence="1">Uncharacterized protein</fullName>
    </submittedName>
</protein>
<dbReference type="EMBL" id="JADGMS010000010">
    <property type="protein sequence ID" value="KAF9674768.1"/>
    <property type="molecule type" value="Genomic_DNA"/>
</dbReference>
<organism evidence="1 2">
    <name type="scientific">Salix dunnii</name>
    <dbReference type="NCBI Taxonomy" id="1413687"/>
    <lineage>
        <taxon>Eukaryota</taxon>
        <taxon>Viridiplantae</taxon>
        <taxon>Streptophyta</taxon>
        <taxon>Embryophyta</taxon>
        <taxon>Tracheophyta</taxon>
        <taxon>Spermatophyta</taxon>
        <taxon>Magnoliopsida</taxon>
        <taxon>eudicotyledons</taxon>
        <taxon>Gunneridae</taxon>
        <taxon>Pentapetalae</taxon>
        <taxon>rosids</taxon>
        <taxon>fabids</taxon>
        <taxon>Malpighiales</taxon>
        <taxon>Salicaceae</taxon>
        <taxon>Saliceae</taxon>
        <taxon>Salix</taxon>
    </lineage>
</organism>
<reference evidence="1 2" key="1">
    <citation type="submission" date="2020-10" db="EMBL/GenBank/DDBJ databases">
        <title>Plant Genome Project.</title>
        <authorList>
            <person name="Zhang R.-G."/>
        </authorList>
    </citation>
    <scope>NUCLEOTIDE SEQUENCE [LARGE SCALE GENOMIC DNA]</scope>
    <source>
        <strain evidence="1">FAFU-HL-1</strain>
        <tissue evidence="1">Leaf</tissue>
    </source>
</reference>
<comment type="caution">
    <text evidence="1">The sequence shown here is derived from an EMBL/GenBank/DDBJ whole genome shotgun (WGS) entry which is preliminary data.</text>
</comment>
<proteinExistence type="predicted"/>
<keyword evidence="2" id="KW-1185">Reference proteome</keyword>
<accession>A0A835MZ06</accession>
<name>A0A835MZ06_9ROSI</name>
<dbReference type="InterPro" id="IPR023213">
    <property type="entry name" value="CAT-like_dom_sf"/>
</dbReference>
<dbReference type="AlphaFoldDB" id="A0A835MZ06"/>
<evidence type="ECO:0000313" key="2">
    <source>
        <dbReference type="Proteomes" id="UP000657918"/>
    </source>
</evidence>
<dbReference type="Proteomes" id="UP000657918">
    <property type="component" value="Unassembled WGS sequence"/>
</dbReference>